<keyword evidence="3 6" id="KW-0808">Transferase</keyword>
<dbReference type="Gene3D" id="3.90.1150.10">
    <property type="entry name" value="Aspartate Aminotransferase, domain 1"/>
    <property type="match status" value="2"/>
</dbReference>
<dbReference type="InterPro" id="IPR005814">
    <property type="entry name" value="Aminotrans_3"/>
</dbReference>
<dbReference type="EMBL" id="BIFH01000028">
    <property type="protein sequence ID" value="GCD98556.1"/>
    <property type="molecule type" value="Genomic_DNA"/>
</dbReference>
<keyword evidence="2 6" id="KW-0032">Aminotransferase</keyword>
<evidence type="ECO:0000256" key="3">
    <source>
        <dbReference type="ARBA" id="ARBA00022679"/>
    </source>
</evidence>
<dbReference type="Pfam" id="PF00202">
    <property type="entry name" value="Aminotran_3"/>
    <property type="match status" value="1"/>
</dbReference>
<name>A0A401YVF7_9ACTN</name>
<dbReference type="GO" id="GO:0042802">
    <property type="term" value="F:identical protein binding"/>
    <property type="evidence" value="ECO:0007669"/>
    <property type="project" value="TreeGrafter"/>
</dbReference>
<comment type="cofactor">
    <cofactor evidence="1">
        <name>pyridoxal 5'-phosphate</name>
        <dbReference type="ChEBI" id="CHEBI:597326"/>
    </cofactor>
</comment>
<sequence>MNAPTRYAEALLTGMLGTFGLDVQYVRAEQNSLYYLDDTGTEVPVLDLIGGWGSLMLGHNHPEIVAYAKELLDTGWPVHSQHSAHPVADQVGAVLNGILGREFPGAEPYSIGFANSGAEAVEAAVKHCEFDRVLRMQSLVREIEWHADVALRAVREGSAALPDDTSLLPGEVPVPTTVEEFAGVLGAMAAHNLSRAGAGPVFFALERAFHGKLMGSTQFTYNPLFRAAFAALGSTVTFVPANDAAAFEKAVAEHRVTVLDVEVVHGRVTLVERAFPVIAGLIVEPIQGEGGIHELTEEFGARVRRICDEVECPIVVDEIQTGMGRTGRFFASSHIGLLGDYYVLGKSLGGGIAKSSAILVRQSRYRPEFELVHSSTFAKDGFSTAIALRTLDLLEADDGAAYARAAERGGRILGMLRELAAEFPDVVADVRGRGLLIGLEFADQSNASSPIIRGKAQAGLLVFQLGSYLQAVHRIRTGPTASVPTMLRIEPSICISDEEIDRLRTGLTQVCLILRNQDALPLVHPLTGAGGPPPRVESADFRPRRADSAVRAEPAAPTEPADRRVALIGYPLTPDLLREADPSLADLDDEHLLGYCRRSELLKDLPAFAPIRFDSPQGTSVDLTVYPLLVSLRQLREYQVSGQTFLIGLDLDRRVRAAKADGCDTVGLGFGLGAVAGHGRALRVPGITVTPGSALTVGSALAAVRHAATERSGGFAGSTVAVVGAGGRIGSALAVLSAREAAAIVLVGSGRSGSADRLRATEQWIYQEAWARIAAGDAATGLAAALSAEPLITGWLAEGRAADEPSGAAIAAHLAEAHDVNPYVVVTDDPLSVRRARVVFAAHSSPVPVLDGKHLADGAVLGDVSFFGTGAESAAAAGRDDVRYVRAGVLSVSDGAEVPRALGIAPNAGELLAGAAEAVTLALSGDGGPASDGGRSGAGALTGERVQAMVDLARRHGFETVTT</sequence>
<comment type="caution">
    <text evidence="6">The sequence shown here is derived from an EMBL/GenBank/DDBJ whole genome shotgun (WGS) entry which is preliminary data.</text>
</comment>
<feature type="compositionally biased region" description="Basic and acidic residues" evidence="5">
    <location>
        <begin position="537"/>
        <end position="550"/>
    </location>
</feature>
<dbReference type="RefSeq" id="WP_246127004.1">
    <property type="nucleotide sequence ID" value="NZ_BIFH01000028.1"/>
</dbReference>
<dbReference type="AlphaFoldDB" id="A0A401YVF7"/>
<evidence type="ECO:0000256" key="2">
    <source>
        <dbReference type="ARBA" id="ARBA00022576"/>
    </source>
</evidence>
<evidence type="ECO:0000256" key="5">
    <source>
        <dbReference type="SAM" id="MobiDB-lite"/>
    </source>
</evidence>
<keyword evidence="6" id="KW-0670">Pyruvate</keyword>
<evidence type="ECO:0000313" key="6">
    <source>
        <dbReference type="EMBL" id="GCD98556.1"/>
    </source>
</evidence>
<dbReference type="SUPFAM" id="SSF53383">
    <property type="entry name" value="PLP-dependent transferases"/>
    <property type="match status" value="1"/>
</dbReference>
<keyword evidence="7" id="KW-1185">Reference proteome</keyword>
<dbReference type="InterPro" id="IPR015421">
    <property type="entry name" value="PyrdxlP-dep_Trfase_major"/>
</dbReference>
<dbReference type="InterPro" id="IPR050103">
    <property type="entry name" value="Class-III_PLP-dep_AT"/>
</dbReference>
<dbReference type="PANTHER" id="PTHR11986:SF79">
    <property type="entry name" value="ACETYLORNITHINE AMINOTRANSFERASE, MITOCHONDRIAL"/>
    <property type="match status" value="1"/>
</dbReference>
<dbReference type="InterPro" id="IPR015422">
    <property type="entry name" value="PyrdxlP-dep_Trfase_small"/>
</dbReference>
<evidence type="ECO:0000256" key="4">
    <source>
        <dbReference type="ARBA" id="ARBA00022898"/>
    </source>
</evidence>
<organism evidence="6 7">
    <name type="scientific">Embleya hyalina</name>
    <dbReference type="NCBI Taxonomy" id="516124"/>
    <lineage>
        <taxon>Bacteria</taxon>
        <taxon>Bacillati</taxon>
        <taxon>Actinomycetota</taxon>
        <taxon>Actinomycetes</taxon>
        <taxon>Kitasatosporales</taxon>
        <taxon>Streptomycetaceae</taxon>
        <taxon>Embleya</taxon>
    </lineage>
</organism>
<dbReference type="InterPro" id="IPR015424">
    <property type="entry name" value="PyrdxlP-dep_Trfase"/>
</dbReference>
<dbReference type="Proteomes" id="UP000286931">
    <property type="component" value="Unassembled WGS sequence"/>
</dbReference>
<dbReference type="Gene3D" id="3.40.640.10">
    <property type="entry name" value="Type I PLP-dependent aspartate aminotransferase-like (Major domain)"/>
    <property type="match status" value="2"/>
</dbReference>
<dbReference type="PANTHER" id="PTHR11986">
    <property type="entry name" value="AMINOTRANSFERASE CLASS III"/>
    <property type="match status" value="1"/>
</dbReference>
<dbReference type="GO" id="GO:0008483">
    <property type="term" value="F:transaminase activity"/>
    <property type="evidence" value="ECO:0007669"/>
    <property type="project" value="UniProtKB-KW"/>
</dbReference>
<proteinExistence type="predicted"/>
<evidence type="ECO:0000313" key="7">
    <source>
        <dbReference type="Proteomes" id="UP000286931"/>
    </source>
</evidence>
<feature type="region of interest" description="Disordered" evidence="5">
    <location>
        <begin position="525"/>
        <end position="558"/>
    </location>
</feature>
<reference evidence="6 7" key="1">
    <citation type="submission" date="2018-12" db="EMBL/GenBank/DDBJ databases">
        <title>Draft genome sequence of Embleya hyalina NBRC 13850T.</title>
        <authorList>
            <person name="Komaki H."/>
            <person name="Hosoyama A."/>
            <person name="Kimura A."/>
            <person name="Ichikawa N."/>
            <person name="Tamura T."/>
        </authorList>
    </citation>
    <scope>NUCLEOTIDE SEQUENCE [LARGE SCALE GENOMIC DNA]</scope>
    <source>
        <strain evidence="6 7">NBRC 13850</strain>
    </source>
</reference>
<protein>
    <submittedName>
        <fullName evidence="6">Diaminobutyrate--pyruvate aminotransferase</fullName>
    </submittedName>
</protein>
<dbReference type="GO" id="GO:0030170">
    <property type="term" value="F:pyridoxal phosphate binding"/>
    <property type="evidence" value="ECO:0007669"/>
    <property type="project" value="InterPro"/>
</dbReference>
<accession>A0A401YVF7</accession>
<keyword evidence="4" id="KW-0663">Pyridoxal phosphate</keyword>
<gene>
    <name evidence="6" type="ORF">EHYA_06266</name>
</gene>
<evidence type="ECO:0000256" key="1">
    <source>
        <dbReference type="ARBA" id="ARBA00001933"/>
    </source>
</evidence>